<evidence type="ECO:0000313" key="2">
    <source>
        <dbReference type="EnsemblMetazoa" id="AARA014972-PA"/>
    </source>
</evidence>
<sequence length="49" mass="5784">MPEYILLQVTSNSSVHVHEQAENYPNTPSNFKKRDCRRPHDFGLLKEKK</sequence>
<dbReference type="VEuPathDB" id="VectorBase:AARA014972"/>
<organism evidence="2 3">
    <name type="scientific">Anopheles arabiensis</name>
    <name type="common">Mosquito</name>
    <dbReference type="NCBI Taxonomy" id="7173"/>
    <lineage>
        <taxon>Eukaryota</taxon>
        <taxon>Metazoa</taxon>
        <taxon>Ecdysozoa</taxon>
        <taxon>Arthropoda</taxon>
        <taxon>Hexapoda</taxon>
        <taxon>Insecta</taxon>
        <taxon>Pterygota</taxon>
        <taxon>Neoptera</taxon>
        <taxon>Endopterygota</taxon>
        <taxon>Diptera</taxon>
        <taxon>Nematocera</taxon>
        <taxon>Culicoidea</taxon>
        <taxon>Culicidae</taxon>
        <taxon>Anophelinae</taxon>
        <taxon>Anopheles</taxon>
    </lineage>
</organism>
<feature type="region of interest" description="Disordered" evidence="1">
    <location>
        <begin position="17"/>
        <end position="49"/>
    </location>
</feature>
<name>A0A182IHP8_ANOAR</name>
<dbReference type="Proteomes" id="UP000075840">
    <property type="component" value="Unassembled WGS sequence"/>
</dbReference>
<evidence type="ECO:0000256" key="1">
    <source>
        <dbReference type="SAM" id="MobiDB-lite"/>
    </source>
</evidence>
<evidence type="ECO:0000313" key="3">
    <source>
        <dbReference type="Proteomes" id="UP000075840"/>
    </source>
</evidence>
<reference evidence="2" key="1">
    <citation type="submission" date="2022-08" db="UniProtKB">
        <authorList>
            <consortium name="EnsemblMetazoa"/>
        </authorList>
    </citation>
    <scope>IDENTIFICATION</scope>
    <source>
        <strain evidence="2">Dongola</strain>
    </source>
</reference>
<accession>A0A182IHP8</accession>
<dbReference type="EnsemblMetazoa" id="AARA014972-RA">
    <property type="protein sequence ID" value="AARA014972-PA"/>
    <property type="gene ID" value="AARA014972"/>
</dbReference>
<protein>
    <submittedName>
        <fullName evidence="2">Uncharacterized protein</fullName>
    </submittedName>
</protein>
<proteinExistence type="predicted"/>
<dbReference type="AlphaFoldDB" id="A0A182IHP8"/>
<feature type="compositionally biased region" description="Basic and acidic residues" evidence="1">
    <location>
        <begin position="38"/>
        <end position="49"/>
    </location>
</feature>
<dbReference type="EMBL" id="APCN01000774">
    <property type="status" value="NOT_ANNOTATED_CDS"/>
    <property type="molecule type" value="Genomic_DNA"/>
</dbReference>
<keyword evidence="3" id="KW-1185">Reference proteome</keyword>